<name>A0A5B7JD89_PORTR</name>
<reference evidence="2 3" key="1">
    <citation type="submission" date="2019-05" db="EMBL/GenBank/DDBJ databases">
        <title>Another draft genome of Portunus trituberculatus and its Hox gene families provides insights of decapod evolution.</title>
        <authorList>
            <person name="Jeong J.-H."/>
            <person name="Song I."/>
            <person name="Kim S."/>
            <person name="Choi T."/>
            <person name="Kim D."/>
            <person name="Ryu S."/>
            <person name="Kim W."/>
        </authorList>
    </citation>
    <scope>NUCLEOTIDE SEQUENCE [LARGE SCALE GENOMIC DNA]</scope>
    <source>
        <tissue evidence="2">Muscle</tissue>
    </source>
</reference>
<organism evidence="2 3">
    <name type="scientific">Portunus trituberculatus</name>
    <name type="common">Swimming crab</name>
    <name type="synonym">Neptunus trituberculatus</name>
    <dbReference type="NCBI Taxonomy" id="210409"/>
    <lineage>
        <taxon>Eukaryota</taxon>
        <taxon>Metazoa</taxon>
        <taxon>Ecdysozoa</taxon>
        <taxon>Arthropoda</taxon>
        <taxon>Crustacea</taxon>
        <taxon>Multicrustacea</taxon>
        <taxon>Malacostraca</taxon>
        <taxon>Eumalacostraca</taxon>
        <taxon>Eucarida</taxon>
        <taxon>Decapoda</taxon>
        <taxon>Pleocyemata</taxon>
        <taxon>Brachyura</taxon>
        <taxon>Eubrachyura</taxon>
        <taxon>Portunoidea</taxon>
        <taxon>Portunidae</taxon>
        <taxon>Portuninae</taxon>
        <taxon>Portunus</taxon>
    </lineage>
</organism>
<evidence type="ECO:0000313" key="3">
    <source>
        <dbReference type="Proteomes" id="UP000324222"/>
    </source>
</evidence>
<protein>
    <submittedName>
        <fullName evidence="2">Uncharacterized protein</fullName>
    </submittedName>
</protein>
<sequence length="106" mass="12664">MATARATKEAYRLSARHSTPRHHPFRKSPSLQKDEFKEEKDEKRVNFLRTMTRKLKISVGIESNKLRINMMRTVFLRTMKSKLRRSVGMESNKVKINMMRTVRNRK</sequence>
<proteinExistence type="predicted"/>
<dbReference type="AlphaFoldDB" id="A0A5B7JD89"/>
<accession>A0A5B7JD89</accession>
<feature type="compositionally biased region" description="Basic residues" evidence="1">
    <location>
        <begin position="14"/>
        <end position="26"/>
    </location>
</feature>
<dbReference type="Proteomes" id="UP000324222">
    <property type="component" value="Unassembled WGS sequence"/>
</dbReference>
<evidence type="ECO:0000313" key="2">
    <source>
        <dbReference type="EMBL" id="MPC92859.1"/>
    </source>
</evidence>
<feature type="compositionally biased region" description="Basic and acidic residues" evidence="1">
    <location>
        <begin position="1"/>
        <end position="11"/>
    </location>
</feature>
<evidence type="ECO:0000256" key="1">
    <source>
        <dbReference type="SAM" id="MobiDB-lite"/>
    </source>
</evidence>
<dbReference type="EMBL" id="VSRR010092767">
    <property type="protein sequence ID" value="MPC92859.1"/>
    <property type="molecule type" value="Genomic_DNA"/>
</dbReference>
<comment type="caution">
    <text evidence="2">The sequence shown here is derived from an EMBL/GenBank/DDBJ whole genome shotgun (WGS) entry which is preliminary data.</text>
</comment>
<gene>
    <name evidence="2" type="ORF">E2C01_087971</name>
</gene>
<feature type="region of interest" description="Disordered" evidence="1">
    <location>
        <begin position="1"/>
        <end position="40"/>
    </location>
</feature>
<keyword evidence="3" id="KW-1185">Reference proteome</keyword>